<evidence type="ECO:0000313" key="9">
    <source>
        <dbReference type="Proteomes" id="UP000515734"/>
    </source>
</evidence>
<keyword evidence="5" id="KW-0564">Palmitate</keyword>
<keyword evidence="4" id="KW-0472">Membrane</keyword>
<keyword evidence="6" id="KW-0449">Lipoprotein</keyword>
<feature type="signal peptide" evidence="7">
    <location>
        <begin position="1"/>
        <end position="19"/>
    </location>
</feature>
<evidence type="ECO:0000256" key="5">
    <source>
        <dbReference type="ARBA" id="ARBA00023139"/>
    </source>
</evidence>
<comment type="subcellular location">
    <subcellularLocation>
        <location evidence="1">Cell membrane</location>
        <topology evidence="1">Lipid-anchor</topology>
    </subcellularLocation>
</comment>
<dbReference type="EMBL" id="AP023287">
    <property type="protein sequence ID" value="BCI55746.1"/>
    <property type="molecule type" value="Genomic_DNA"/>
</dbReference>
<dbReference type="AlphaFoldDB" id="A0A6S6PCL6"/>
<dbReference type="InterPro" id="IPR032018">
    <property type="entry name" value="LppA/LppB/LprP"/>
</dbReference>
<dbReference type="RefSeq" id="WP_185293402.1">
    <property type="nucleotide sequence ID" value="NZ_AP023287.1"/>
</dbReference>
<dbReference type="Gene3D" id="3.30.2030.20">
    <property type="match status" value="1"/>
</dbReference>
<name>A0A6S6PCL6_9MYCO</name>
<evidence type="ECO:0000313" key="8">
    <source>
        <dbReference type="EMBL" id="BCI55746.1"/>
    </source>
</evidence>
<organism evidence="8 9">
    <name type="scientific">Mycolicibacterium litorale</name>
    <dbReference type="NCBI Taxonomy" id="758802"/>
    <lineage>
        <taxon>Bacteria</taxon>
        <taxon>Bacillati</taxon>
        <taxon>Actinomycetota</taxon>
        <taxon>Actinomycetes</taxon>
        <taxon>Mycobacteriales</taxon>
        <taxon>Mycobacteriaceae</taxon>
        <taxon>Mycolicibacterium</taxon>
    </lineage>
</organism>
<proteinExistence type="predicted"/>
<gene>
    <name evidence="8" type="ORF">NIIDNTM18_50240</name>
</gene>
<evidence type="ECO:0000256" key="6">
    <source>
        <dbReference type="ARBA" id="ARBA00023288"/>
    </source>
</evidence>
<reference evidence="8 9" key="1">
    <citation type="submission" date="2020-07" db="EMBL/GenBank/DDBJ databases">
        <title>Complete genome sequence of Mycolicibacterium litorale like strain isolated from cardiac implantable electronic device infection.</title>
        <authorList>
            <person name="Fukano H."/>
            <person name="Miyama H."/>
            <person name="Hoshino Y."/>
        </authorList>
    </citation>
    <scope>NUCLEOTIDE SEQUENCE [LARGE SCALE GENOMIC DNA]</scope>
    <source>
        <strain evidence="8 9">NIIDNTM18</strain>
    </source>
</reference>
<dbReference type="Pfam" id="PF16708">
    <property type="entry name" value="LppA"/>
    <property type="match status" value="1"/>
</dbReference>
<evidence type="ECO:0000256" key="3">
    <source>
        <dbReference type="ARBA" id="ARBA00022729"/>
    </source>
</evidence>
<sequence length="180" mass="19322">MTGRCARWTAVPLAALLLAACGGGGSDYESPILGQEVPMIDIAQLPDIEQTRAQMVDLVDRVRAEVERLVPETAPWTQSYEETRENCTQQGTEQQGAALYLAKWTSPLSMTDPQWGLVFPAVRQLAADAGLATVTAMADASRNHDVRFSSDDGRTLVFGSKEASLLTGNIACRRPAGGAQ</sequence>
<evidence type="ECO:0000256" key="4">
    <source>
        <dbReference type="ARBA" id="ARBA00023136"/>
    </source>
</evidence>
<dbReference type="PROSITE" id="PS51257">
    <property type="entry name" value="PROKAR_LIPOPROTEIN"/>
    <property type="match status" value="1"/>
</dbReference>
<evidence type="ECO:0000256" key="2">
    <source>
        <dbReference type="ARBA" id="ARBA00022475"/>
    </source>
</evidence>
<keyword evidence="2" id="KW-1003">Cell membrane</keyword>
<keyword evidence="3 7" id="KW-0732">Signal</keyword>
<feature type="chain" id="PRO_5038402722" description="LppA-like lipoprotein" evidence="7">
    <location>
        <begin position="20"/>
        <end position="180"/>
    </location>
</feature>
<evidence type="ECO:0000256" key="7">
    <source>
        <dbReference type="SAM" id="SignalP"/>
    </source>
</evidence>
<dbReference type="Proteomes" id="UP000515734">
    <property type="component" value="Chromosome"/>
</dbReference>
<dbReference type="GO" id="GO:0005886">
    <property type="term" value="C:plasma membrane"/>
    <property type="evidence" value="ECO:0007669"/>
    <property type="project" value="UniProtKB-SubCell"/>
</dbReference>
<protein>
    <recommendedName>
        <fullName evidence="10">LppA-like lipoprotein</fullName>
    </recommendedName>
</protein>
<evidence type="ECO:0008006" key="10">
    <source>
        <dbReference type="Google" id="ProtNLM"/>
    </source>
</evidence>
<evidence type="ECO:0000256" key="1">
    <source>
        <dbReference type="ARBA" id="ARBA00004193"/>
    </source>
</evidence>
<accession>A0A6S6PCL6</accession>